<dbReference type="Pfam" id="PF12974">
    <property type="entry name" value="Phosphonate-bd"/>
    <property type="match status" value="1"/>
</dbReference>
<protein>
    <submittedName>
        <fullName evidence="1">PhnD/SsuA/transferrin family substrate-binding protein</fullName>
    </submittedName>
</protein>
<dbReference type="PANTHER" id="PTHR35841:SF1">
    <property type="entry name" value="PHOSPHONATES-BINDING PERIPLASMIC PROTEIN"/>
    <property type="match status" value="1"/>
</dbReference>
<dbReference type="KEGG" id="ttp:E6P07_03985"/>
<dbReference type="SUPFAM" id="SSF53850">
    <property type="entry name" value="Periplasmic binding protein-like II"/>
    <property type="match status" value="1"/>
</dbReference>
<proteinExistence type="predicted"/>
<evidence type="ECO:0000313" key="1">
    <source>
        <dbReference type="EMBL" id="QGU33948.1"/>
    </source>
</evidence>
<gene>
    <name evidence="1" type="ORF">E6P07_03985</name>
</gene>
<keyword evidence="2" id="KW-1185">Reference proteome</keyword>
<name>A0A6I6EBC2_THETI</name>
<dbReference type="EMBL" id="CP039268">
    <property type="protein sequence ID" value="QGU33948.1"/>
    <property type="molecule type" value="Genomic_DNA"/>
</dbReference>
<dbReference type="Gene3D" id="3.40.190.10">
    <property type="entry name" value="Periplasmic binding protein-like II"/>
    <property type="match status" value="2"/>
</dbReference>
<organism evidence="1 2">
    <name type="scientific">Thermochromatium tepidum ATCC 43061</name>
    <dbReference type="NCBI Taxonomy" id="316276"/>
    <lineage>
        <taxon>Bacteria</taxon>
        <taxon>Pseudomonadati</taxon>
        <taxon>Pseudomonadota</taxon>
        <taxon>Gammaproteobacteria</taxon>
        <taxon>Chromatiales</taxon>
        <taxon>Chromatiaceae</taxon>
        <taxon>Thermochromatium</taxon>
    </lineage>
</organism>
<dbReference type="AlphaFoldDB" id="A0A6I6EBC2"/>
<dbReference type="OrthoDB" id="9802896at2"/>
<reference evidence="1 2" key="1">
    <citation type="submission" date="2019-12" db="EMBL/GenBank/DDBJ databases">
        <title>The complete genome of the thermophilic, anoxygenic phototrophic gammaproteobacterium Thermochromatium tepidum.</title>
        <authorList>
            <person name="Sattley W.M."/>
            <person name="Swingley W.D."/>
            <person name="Burchell B.M."/>
            <person name="Gurbani S.A."/>
            <person name="Kujawa C.M."/>
            <person name="Nuccio D.A."/>
            <person name="Schladweiler J."/>
            <person name="Shaffer K.N."/>
            <person name="Stokes L.M."/>
            <person name="Touchman J.W."/>
            <person name="Blankenship R.E."/>
            <person name="Madigan M.T."/>
        </authorList>
    </citation>
    <scope>NUCLEOTIDE SEQUENCE [LARGE SCALE GENOMIC DNA]</scope>
    <source>
        <strain evidence="1 2">ATCC 43061</strain>
    </source>
</reference>
<accession>A0A6I6EBC2</accession>
<dbReference type="Proteomes" id="UP000426424">
    <property type="component" value="Chromosome"/>
</dbReference>
<dbReference type="PANTHER" id="PTHR35841">
    <property type="entry name" value="PHOSPHONATES-BINDING PERIPLASMIC PROTEIN"/>
    <property type="match status" value="1"/>
</dbReference>
<sequence length="265" mass="29465">MARPLLGAPPIRFGITGVMLNDRLGFLNDWAAWLGARLGRPVVFVQRARYREILDLLLRTQLDLAWICGYPYVQHQDVLKLIAVPSFQGQPLYRAYVIAAAEDSVQSFEELAGRRFAWSDPDSNSGYLYPRSYLASLGYAPDRFFRRTFFTWGHRRSIIAVAEGLAEGAAVDGYVWETLARRDPALTGQTRIILRSPLFGFPPIVAAPNLPETDQTRLREILIGQAGDATGRALLAELNLDGFVTAEPALFADIAVMARQLGLGR</sequence>
<evidence type="ECO:0000313" key="2">
    <source>
        <dbReference type="Proteomes" id="UP000426424"/>
    </source>
</evidence>
<dbReference type="CDD" id="cd13571">
    <property type="entry name" value="PBP2_PnhD_1"/>
    <property type="match status" value="1"/>
</dbReference>